<dbReference type="PANTHER" id="PTHR34472:SF1">
    <property type="entry name" value="SULFUR CARRIER PROTEIN THIS"/>
    <property type="match status" value="1"/>
</dbReference>
<evidence type="ECO:0000313" key="1">
    <source>
        <dbReference type="EMBL" id="TCP56613.1"/>
    </source>
</evidence>
<dbReference type="InterPro" id="IPR016155">
    <property type="entry name" value="Mopterin_synth/thiamin_S_b"/>
</dbReference>
<reference evidence="1 2" key="1">
    <citation type="submission" date="2019-03" db="EMBL/GenBank/DDBJ databases">
        <title>Genomic Encyclopedia of Type Strains, Phase IV (KMG-IV): sequencing the most valuable type-strain genomes for metagenomic binning, comparative biology and taxonomic classification.</title>
        <authorList>
            <person name="Goeker M."/>
        </authorList>
    </citation>
    <scope>NUCLEOTIDE SEQUENCE [LARGE SCALE GENOMIC DNA]</scope>
    <source>
        <strain evidence="1 2">DSM 45765</strain>
    </source>
</reference>
<dbReference type="InterPro" id="IPR012675">
    <property type="entry name" value="Beta-grasp_dom_sf"/>
</dbReference>
<evidence type="ECO:0000313" key="2">
    <source>
        <dbReference type="Proteomes" id="UP000294911"/>
    </source>
</evidence>
<dbReference type="InterPro" id="IPR003749">
    <property type="entry name" value="ThiS/MoaD-like"/>
</dbReference>
<sequence>MRAKVNDVEVELAEGGTVEDVLRERGYPDSGVAVALDGQLVRRSAWASTDVPDGARIEVFTAVQGG</sequence>
<accession>A0A4R2R269</accession>
<dbReference type="AlphaFoldDB" id="A0A4R2R269"/>
<dbReference type="OrthoDB" id="163636at2"/>
<dbReference type="Proteomes" id="UP000294911">
    <property type="component" value="Unassembled WGS sequence"/>
</dbReference>
<organism evidence="1 2">
    <name type="scientific">Tamaricihabitans halophyticus</name>
    <dbReference type="NCBI Taxonomy" id="1262583"/>
    <lineage>
        <taxon>Bacteria</taxon>
        <taxon>Bacillati</taxon>
        <taxon>Actinomycetota</taxon>
        <taxon>Actinomycetes</taxon>
        <taxon>Pseudonocardiales</taxon>
        <taxon>Pseudonocardiaceae</taxon>
        <taxon>Tamaricihabitans</taxon>
    </lineage>
</organism>
<gene>
    <name evidence="1" type="ORF">EV191_101557</name>
</gene>
<dbReference type="NCBIfam" id="TIGR01683">
    <property type="entry name" value="thiS"/>
    <property type="match status" value="1"/>
</dbReference>
<name>A0A4R2R269_9PSEU</name>
<protein>
    <submittedName>
        <fullName evidence="1">Sulfur carrier protein</fullName>
    </submittedName>
</protein>
<dbReference type="InterPro" id="IPR010035">
    <property type="entry name" value="Thi_S"/>
</dbReference>
<dbReference type="SUPFAM" id="SSF54285">
    <property type="entry name" value="MoaD/ThiS"/>
    <property type="match status" value="1"/>
</dbReference>
<proteinExistence type="predicted"/>
<comment type="caution">
    <text evidence="1">The sequence shown here is derived from an EMBL/GenBank/DDBJ whole genome shotgun (WGS) entry which is preliminary data.</text>
</comment>
<dbReference type="PANTHER" id="PTHR34472">
    <property type="entry name" value="SULFUR CARRIER PROTEIN THIS"/>
    <property type="match status" value="1"/>
</dbReference>
<dbReference type="EMBL" id="SLXQ01000001">
    <property type="protein sequence ID" value="TCP56613.1"/>
    <property type="molecule type" value="Genomic_DNA"/>
</dbReference>
<keyword evidence="2" id="KW-1185">Reference proteome</keyword>
<dbReference type="CDD" id="cd00565">
    <property type="entry name" value="Ubl_ThiS"/>
    <property type="match status" value="1"/>
</dbReference>
<dbReference type="Gene3D" id="3.10.20.30">
    <property type="match status" value="1"/>
</dbReference>
<dbReference type="RefSeq" id="WP_132875190.1">
    <property type="nucleotide sequence ID" value="NZ_SLXQ01000001.1"/>
</dbReference>
<dbReference type="Pfam" id="PF02597">
    <property type="entry name" value="ThiS"/>
    <property type="match status" value="1"/>
</dbReference>